<dbReference type="PANTHER" id="PTHR30126:SF91">
    <property type="entry name" value="LYSR FAMILY TRANSCRIPTIONAL REGULATOR"/>
    <property type="match status" value="1"/>
</dbReference>
<dbReference type="Pfam" id="PF03466">
    <property type="entry name" value="LysR_substrate"/>
    <property type="match status" value="1"/>
</dbReference>
<dbReference type="AlphaFoldDB" id="B8CK67"/>
<dbReference type="KEGG" id="swp:swp_0966"/>
<evidence type="ECO:0000256" key="2">
    <source>
        <dbReference type="ARBA" id="ARBA00023015"/>
    </source>
</evidence>
<protein>
    <submittedName>
        <fullName evidence="6">Transcription regulator, LysR family</fullName>
    </submittedName>
</protein>
<keyword evidence="3" id="KW-0238">DNA-binding</keyword>
<sequence>MIKPDLLKCFIAAADTGSFSAAGRLIGKHLATVSGNIARLEDELGVLLFDRDGKYPQLTEAGLNLYDGAKVVVDSVERFTRNANQLSAGVPATFTLAIDENIDFQPIAKILKQAQQQWPYLRFNVVCQCVSDIFAAAREGEVDLALTPSLEGNSQFYEFQAIGHCDIVIACSKQHPLAKKRQITNDDLMAHTQILGSALDKQDSLYQVSKMSPSVCCVNGYHNTLQLVQAGVGWAMLFAPQQTSVADIKILAPEFMQTQMQIQYDLIWPKNQPLNEVHQFFIKGIKPIFSKA</sequence>
<dbReference type="SUPFAM" id="SSF53850">
    <property type="entry name" value="Periplasmic binding protein-like II"/>
    <property type="match status" value="1"/>
</dbReference>
<proteinExistence type="inferred from homology"/>
<accession>B8CK67</accession>
<dbReference type="RefSeq" id="WP_020911148.1">
    <property type="nucleotide sequence ID" value="NC_011566.1"/>
</dbReference>
<keyword evidence="4" id="KW-0804">Transcription</keyword>
<dbReference type="CDD" id="cd05466">
    <property type="entry name" value="PBP2_LTTR_substrate"/>
    <property type="match status" value="1"/>
</dbReference>
<dbReference type="SUPFAM" id="SSF46785">
    <property type="entry name" value="Winged helix' DNA-binding domain"/>
    <property type="match status" value="1"/>
</dbReference>
<dbReference type="HOGENOM" id="CLU_039613_35_0_6"/>
<dbReference type="InterPro" id="IPR036390">
    <property type="entry name" value="WH_DNA-bd_sf"/>
</dbReference>
<evidence type="ECO:0000313" key="7">
    <source>
        <dbReference type="Proteomes" id="UP000000753"/>
    </source>
</evidence>
<dbReference type="InterPro" id="IPR036388">
    <property type="entry name" value="WH-like_DNA-bd_sf"/>
</dbReference>
<evidence type="ECO:0000313" key="6">
    <source>
        <dbReference type="EMBL" id="ACJ27770.1"/>
    </source>
</evidence>
<dbReference type="PROSITE" id="PS50931">
    <property type="entry name" value="HTH_LYSR"/>
    <property type="match status" value="1"/>
</dbReference>
<dbReference type="GO" id="GO:0000976">
    <property type="term" value="F:transcription cis-regulatory region binding"/>
    <property type="evidence" value="ECO:0007669"/>
    <property type="project" value="TreeGrafter"/>
</dbReference>
<dbReference type="eggNOG" id="COG0583">
    <property type="taxonomic scope" value="Bacteria"/>
</dbReference>
<dbReference type="InterPro" id="IPR005119">
    <property type="entry name" value="LysR_subst-bd"/>
</dbReference>
<evidence type="ECO:0000256" key="4">
    <source>
        <dbReference type="ARBA" id="ARBA00023163"/>
    </source>
</evidence>
<evidence type="ECO:0000256" key="3">
    <source>
        <dbReference type="ARBA" id="ARBA00023125"/>
    </source>
</evidence>
<organism evidence="6 7">
    <name type="scientific">Shewanella piezotolerans (strain WP3 / JCM 13877)</name>
    <dbReference type="NCBI Taxonomy" id="225849"/>
    <lineage>
        <taxon>Bacteria</taxon>
        <taxon>Pseudomonadati</taxon>
        <taxon>Pseudomonadota</taxon>
        <taxon>Gammaproteobacteria</taxon>
        <taxon>Alteromonadales</taxon>
        <taxon>Shewanellaceae</taxon>
        <taxon>Shewanella</taxon>
    </lineage>
</organism>
<name>B8CK67_SHEPW</name>
<dbReference type="OrthoDB" id="9786526at2"/>
<dbReference type="Gene3D" id="1.10.10.10">
    <property type="entry name" value="Winged helix-like DNA-binding domain superfamily/Winged helix DNA-binding domain"/>
    <property type="match status" value="1"/>
</dbReference>
<gene>
    <name evidence="6" type="ordered locus">swp_0966</name>
</gene>
<reference evidence="6 7" key="1">
    <citation type="journal article" date="2008" name="PLoS ONE">
        <title>Environmental adaptation: genomic analysis of the piezotolerant and psychrotolerant deep-sea iron reducing bacterium Shewanella piezotolerans WP3.</title>
        <authorList>
            <person name="Wang F."/>
            <person name="Wang J."/>
            <person name="Jian H."/>
            <person name="Zhang B."/>
            <person name="Li S."/>
            <person name="Wang F."/>
            <person name="Zeng X."/>
            <person name="Gao L."/>
            <person name="Bartlett D.H."/>
            <person name="Yu J."/>
            <person name="Hu S."/>
            <person name="Xiao X."/>
        </authorList>
    </citation>
    <scope>NUCLEOTIDE SEQUENCE [LARGE SCALE GENOMIC DNA]</scope>
    <source>
        <strain evidence="7">WP3 / JCM 13877</strain>
    </source>
</reference>
<dbReference type="STRING" id="225849.swp_0966"/>
<dbReference type="InterPro" id="IPR000847">
    <property type="entry name" value="LysR_HTH_N"/>
</dbReference>
<dbReference type="Pfam" id="PF00126">
    <property type="entry name" value="HTH_1"/>
    <property type="match status" value="1"/>
</dbReference>
<dbReference type="EMBL" id="CP000472">
    <property type="protein sequence ID" value="ACJ27770.1"/>
    <property type="molecule type" value="Genomic_DNA"/>
</dbReference>
<feature type="domain" description="HTH lysR-type" evidence="5">
    <location>
        <begin position="2"/>
        <end position="59"/>
    </location>
</feature>
<evidence type="ECO:0000259" key="5">
    <source>
        <dbReference type="PROSITE" id="PS50931"/>
    </source>
</evidence>
<dbReference type="Proteomes" id="UP000000753">
    <property type="component" value="Chromosome"/>
</dbReference>
<evidence type="ECO:0000256" key="1">
    <source>
        <dbReference type="ARBA" id="ARBA00009437"/>
    </source>
</evidence>
<dbReference type="Gene3D" id="3.40.190.290">
    <property type="match status" value="1"/>
</dbReference>
<dbReference type="GO" id="GO:0003700">
    <property type="term" value="F:DNA-binding transcription factor activity"/>
    <property type="evidence" value="ECO:0007669"/>
    <property type="project" value="InterPro"/>
</dbReference>
<keyword evidence="2" id="KW-0805">Transcription regulation</keyword>
<dbReference type="PANTHER" id="PTHR30126">
    <property type="entry name" value="HTH-TYPE TRANSCRIPTIONAL REGULATOR"/>
    <property type="match status" value="1"/>
</dbReference>
<comment type="similarity">
    <text evidence="1">Belongs to the LysR transcriptional regulatory family.</text>
</comment>
<keyword evidence="7" id="KW-1185">Reference proteome</keyword>